<accession>A0ABR6ZPQ0</accession>
<comment type="caution">
    <text evidence="2">The sequence shown here is derived from an EMBL/GenBank/DDBJ whole genome shotgun (WGS) entry which is preliminary data.</text>
</comment>
<proteinExistence type="predicted"/>
<dbReference type="PANTHER" id="PTHR37691">
    <property type="entry name" value="BLR3518 PROTEIN"/>
    <property type="match status" value="1"/>
</dbReference>
<dbReference type="SUPFAM" id="SSF75169">
    <property type="entry name" value="DsrEFH-like"/>
    <property type="match status" value="1"/>
</dbReference>
<dbReference type="Pfam" id="PF02635">
    <property type="entry name" value="DsrE"/>
    <property type="match status" value="1"/>
</dbReference>
<keyword evidence="3" id="KW-1185">Reference proteome</keyword>
<evidence type="ECO:0000313" key="3">
    <source>
        <dbReference type="Proteomes" id="UP000650424"/>
    </source>
</evidence>
<dbReference type="Proteomes" id="UP000650424">
    <property type="component" value="Unassembled WGS sequence"/>
</dbReference>
<evidence type="ECO:0000313" key="2">
    <source>
        <dbReference type="EMBL" id="MBC3917876.1"/>
    </source>
</evidence>
<evidence type="ECO:0000256" key="1">
    <source>
        <dbReference type="SAM" id="SignalP"/>
    </source>
</evidence>
<feature type="signal peptide" evidence="1">
    <location>
        <begin position="1"/>
        <end position="27"/>
    </location>
</feature>
<feature type="chain" id="PRO_5045440274" evidence="1">
    <location>
        <begin position="28"/>
        <end position="150"/>
    </location>
</feature>
<gene>
    <name evidence="2" type="ORF">H8L32_10360</name>
</gene>
<keyword evidence="1" id="KW-0732">Signal</keyword>
<dbReference type="EMBL" id="JACOGF010000004">
    <property type="protein sequence ID" value="MBC3917876.1"/>
    <property type="molecule type" value="Genomic_DNA"/>
</dbReference>
<sequence>MRLISHYGRLLAVALVLNGMMHASVLAQQDTKAQAVKKSKVVFQVSDGDSKKWDLTLNNVKNVIKDIGKDNIDVEIVAYGPGIDMFKFESPAASRIEEVLKLGAQVMICENTMRAQKISKADMLDNLGYVEAGVSQLIKRQQQGYAYIRP</sequence>
<name>A0ABR6ZPQ0_9BURK</name>
<dbReference type="Gene3D" id="3.40.1260.10">
    <property type="entry name" value="DsrEFH-like"/>
    <property type="match status" value="1"/>
</dbReference>
<dbReference type="InterPro" id="IPR027396">
    <property type="entry name" value="DsrEFH-like"/>
</dbReference>
<dbReference type="InterPro" id="IPR003787">
    <property type="entry name" value="Sulphur_relay_DsrE/F-like"/>
</dbReference>
<reference evidence="2 3" key="1">
    <citation type="submission" date="2020-08" db="EMBL/GenBank/DDBJ databases">
        <title>Novel species isolated from subtropical streams in China.</title>
        <authorList>
            <person name="Lu H."/>
        </authorList>
    </citation>
    <scope>NUCLEOTIDE SEQUENCE [LARGE SCALE GENOMIC DNA]</scope>
    <source>
        <strain evidence="2 3">CY18W</strain>
    </source>
</reference>
<protein>
    <submittedName>
        <fullName evidence="2">DsrE family protein</fullName>
    </submittedName>
</protein>
<dbReference type="PANTHER" id="PTHR37691:SF1">
    <property type="entry name" value="BLR3518 PROTEIN"/>
    <property type="match status" value="1"/>
</dbReference>
<organism evidence="2 3">
    <name type="scientific">Undibacterium hunanense</name>
    <dbReference type="NCBI Taxonomy" id="2762292"/>
    <lineage>
        <taxon>Bacteria</taxon>
        <taxon>Pseudomonadati</taxon>
        <taxon>Pseudomonadota</taxon>
        <taxon>Betaproteobacteria</taxon>
        <taxon>Burkholderiales</taxon>
        <taxon>Oxalobacteraceae</taxon>
        <taxon>Undibacterium</taxon>
    </lineage>
</organism>
<dbReference type="RefSeq" id="WP_186947110.1">
    <property type="nucleotide sequence ID" value="NZ_JACOGF010000004.1"/>
</dbReference>